<evidence type="ECO:0000256" key="2">
    <source>
        <dbReference type="ARBA" id="ARBA00024438"/>
    </source>
</evidence>
<dbReference type="Proteomes" id="UP000183988">
    <property type="component" value="Unassembled WGS sequence"/>
</dbReference>
<feature type="transmembrane region" description="Helical" evidence="3">
    <location>
        <begin position="89"/>
        <end position="108"/>
    </location>
</feature>
<dbReference type="Gene3D" id="1.10.10.1320">
    <property type="entry name" value="Anti-sigma factor, zinc-finger domain"/>
    <property type="match status" value="1"/>
</dbReference>
<dbReference type="STRING" id="930117.SAMN05216225_100393"/>
<keyword evidence="3" id="KW-0472">Membrane</keyword>
<organism evidence="5 6">
    <name type="scientific">Ornithinibacillus halophilus</name>
    <dbReference type="NCBI Taxonomy" id="930117"/>
    <lineage>
        <taxon>Bacteria</taxon>
        <taxon>Bacillati</taxon>
        <taxon>Bacillota</taxon>
        <taxon>Bacilli</taxon>
        <taxon>Bacillales</taxon>
        <taxon>Bacillaceae</taxon>
        <taxon>Ornithinibacillus</taxon>
    </lineage>
</organism>
<comment type="similarity">
    <text evidence="1">Belongs to the zinc-associated anti-sigma factor (ZAS) superfamily. Anti-sigma-W factor family.</text>
</comment>
<dbReference type="Pfam" id="PF13490">
    <property type="entry name" value="zf-HC2"/>
    <property type="match status" value="1"/>
</dbReference>
<evidence type="ECO:0000259" key="4">
    <source>
        <dbReference type="Pfam" id="PF13490"/>
    </source>
</evidence>
<gene>
    <name evidence="5" type="ORF">SAMN05216225_100393</name>
</gene>
<feature type="domain" description="Putative zinc-finger" evidence="4">
    <location>
        <begin position="3"/>
        <end position="38"/>
    </location>
</feature>
<sequence length="213" mass="24528">MDCNKETVELMHKYLDGELTKDEEIMLREHLEDCEECQKHFHELKRTITLIKSTDTIHAPNHFSTSVMKNLPAERKGTKYVRWLKMHPIMTAAAIFFVLMSGSMFTAWQQDSQLTVSKQDDLIIRGDTVIVPEDVIVEGDLVVKNGNLRVDGKIEGDVTLINGKMIEEYEIEGEGLMASVGEVNGEFKQVDRAFEWIWYHIQNLFKNIFSFGD</sequence>
<keyword evidence="3" id="KW-1133">Transmembrane helix</keyword>
<evidence type="ECO:0000313" key="5">
    <source>
        <dbReference type="EMBL" id="SHF73102.1"/>
    </source>
</evidence>
<name>A0A1M5E206_9BACI</name>
<evidence type="ECO:0000256" key="3">
    <source>
        <dbReference type="SAM" id="Phobius"/>
    </source>
</evidence>
<evidence type="ECO:0000256" key="1">
    <source>
        <dbReference type="ARBA" id="ARBA00024353"/>
    </source>
</evidence>
<dbReference type="EMBL" id="FQVW01000003">
    <property type="protein sequence ID" value="SHF73102.1"/>
    <property type="molecule type" value="Genomic_DNA"/>
</dbReference>
<proteinExistence type="inferred from homology"/>
<dbReference type="InterPro" id="IPR041916">
    <property type="entry name" value="Anti_sigma_zinc_sf"/>
</dbReference>
<evidence type="ECO:0000313" key="6">
    <source>
        <dbReference type="Proteomes" id="UP000183988"/>
    </source>
</evidence>
<keyword evidence="6" id="KW-1185">Reference proteome</keyword>
<dbReference type="RefSeq" id="WP_072888160.1">
    <property type="nucleotide sequence ID" value="NZ_FQVW01000003.1"/>
</dbReference>
<accession>A0A1M5E206</accession>
<protein>
    <recommendedName>
        <fullName evidence="2">Anti-sigma-W factor RsiW</fullName>
    </recommendedName>
</protein>
<reference evidence="5 6" key="1">
    <citation type="submission" date="2016-11" db="EMBL/GenBank/DDBJ databases">
        <authorList>
            <person name="Jaros S."/>
            <person name="Januszkiewicz K."/>
            <person name="Wedrychowicz H."/>
        </authorList>
    </citation>
    <scope>NUCLEOTIDE SEQUENCE [LARGE SCALE GENOMIC DNA]</scope>
    <source>
        <strain evidence="5 6">IBRC-M 10683</strain>
    </source>
</reference>
<dbReference type="InterPro" id="IPR027383">
    <property type="entry name" value="Znf_put"/>
</dbReference>
<dbReference type="OrthoDB" id="9782842at2"/>
<keyword evidence="3 5" id="KW-0812">Transmembrane</keyword>
<dbReference type="AlphaFoldDB" id="A0A1M5E206"/>